<keyword evidence="2" id="KW-1185">Reference proteome</keyword>
<sequence>MTGVVVPSKAVLEIWKRVRDDAVDTEHGKSHTVSATCIAYSALLQEQEGCAVAQLVAMIGHRECADESGVNTKLIVCLVLPAPFKNSSPPASVLETQYGAGSRAQSQICLGALHKLYSRASSEPAGVIEKKNARVRTRPPFVREVRLTANYLLVLLIPGQLWGPPGLSKIGQHMSTAQICLRPARRQTMRPNKGDRCGLFHDGNWRTQWRDRNPLSEVPCNTLTPNLEVDIWEKTLHDDCMRLKSSGRAHRQDV</sequence>
<comment type="caution">
    <text evidence="1">The sequence shown here is derived from an EMBL/GenBank/DDBJ whole genome shotgun (WGS) entry which is preliminary data.</text>
</comment>
<proteinExistence type="predicted"/>
<dbReference type="GeneID" id="85322723"/>
<dbReference type="RefSeq" id="XP_060300705.1">
    <property type="nucleotide sequence ID" value="XM_060439453.1"/>
</dbReference>
<protein>
    <submittedName>
        <fullName evidence="1">Uncharacterized protein</fullName>
    </submittedName>
</protein>
<dbReference type="Proteomes" id="UP001172101">
    <property type="component" value="Unassembled WGS sequence"/>
</dbReference>
<reference evidence="1" key="1">
    <citation type="submission" date="2023-06" db="EMBL/GenBank/DDBJ databases">
        <title>Genome-scale phylogeny and comparative genomics of the fungal order Sordariales.</title>
        <authorList>
            <consortium name="Lawrence Berkeley National Laboratory"/>
            <person name="Hensen N."/>
            <person name="Bonometti L."/>
            <person name="Westerberg I."/>
            <person name="Brannstrom I.O."/>
            <person name="Guillou S."/>
            <person name="Cros-Aarteil S."/>
            <person name="Calhoun S."/>
            <person name="Haridas S."/>
            <person name="Kuo A."/>
            <person name="Mondo S."/>
            <person name="Pangilinan J."/>
            <person name="Riley R."/>
            <person name="LaButti K."/>
            <person name="Andreopoulos B."/>
            <person name="Lipzen A."/>
            <person name="Chen C."/>
            <person name="Yanf M."/>
            <person name="Daum C."/>
            <person name="Ng V."/>
            <person name="Clum A."/>
            <person name="Steindorff A."/>
            <person name="Ohm R."/>
            <person name="Martin F."/>
            <person name="Silar P."/>
            <person name="Natvig D."/>
            <person name="Lalanne C."/>
            <person name="Gautier V."/>
            <person name="Ament-velasquez S.L."/>
            <person name="Kruys A."/>
            <person name="Hutchinson M.I."/>
            <person name="Powell A.J."/>
            <person name="Barry K."/>
            <person name="Miller A.N."/>
            <person name="Grigoriev I.V."/>
            <person name="Debuchy R."/>
            <person name="Gladieux P."/>
            <person name="Thoren M.H."/>
            <person name="Johannesson H."/>
        </authorList>
    </citation>
    <scope>NUCLEOTIDE SEQUENCE</scope>
    <source>
        <strain evidence="1">SMH2392-1A</strain>
    </source>
</reference>
<organism evidence="1 2">
    <name type="scientific">Lasiosphaeria miniovina</name>
    <dbReference type="NCBI Taxonomy" id="1954250"/>
    <lineage>
        <taxon>Eukaryota</taxon>
        <taxon>Fungi</taxon>
        <taxon>Dikarya</taxon>
        <taxon>Ascomycota</taxon>
        <taxon>Pezizomycotina</taxon>
        <taxon>Sordariomycetes</taxon>
        <taxon>Sordariomycetidae</taxon>
        <taxon>Sordariales</taxon>
        <taxon>Lasiosphaeriaceae</taxon>
        <taxon>Lasiosphaeria</taxon>
    </lineage>
</organism>
<evidence type="ECO:0000313" key="2">
    <source>
        <dbReference type="Proteomes" id="UP001172101"/>
    </source>
</evidence>
<dbReference type="EMBL" id="JAUIRO010000002">
    <property type="protein sequence ID" value="KAK0727850.1"/>
    <property type="molecule type" value="Genomic_DNA"/>
</dbReference>
<evidence type="ECO:0000313" key="1">
    <source>
        <dbReference type="EMBL" id="KAK0727850.1"/>
    </source>
</evidence>
<dbReference type="AlphaFoldDB" id="A0AA40E5G6"/>
<name>A0AA40E5G6_9PEZI</name>
<accession>A0AA40E5G6</accession>
<gene>
    <name evidence="1" type="ORF">B0T26DRAFT_672465</name>
</gene>